<keyword evidence="4 7" id="KW-0812">Transmembrane</keyword>
<dbReference type="InterPro" id="IPR035906">
    <property type="entry name" value="MetI-like_sf"/>
</dbReference>
<reference evidence="8 9" key="1">
    <citation type="submission" date="2018-05" db="EMBL/GenBank/DDBJ databases">
        <title>Genetic diversity of glacier-inhabiting Cryobacterium bacteria in China and description of Cryobacterium mengkeensis sp. nov. and Arthrobacter glacialis sp. nov.</title>
        <authorList>
            <person name="Liu Q."/>
            <person name="Xin Y.-H."/>
        </authorList>
    </citation>
    <scope>NUCLEOTIDE SEQUENCE [LARGE SCALE GENOMIC DNA]</scope>
    <source>
        <strain evidence="8 9">GP3</strain>
    </source>
</reference>
<feature type="transmembrane region" description="Helical" evidence="7">
    <location>
        <begin position="161"/>
        <end position="184"/>
    </location>
</feature>
<evidence type="ECO:0000313" key="8">
    <source>
        <dbReference type="EMBL" id="PXA64514.1"/>
    </source>
</evidence>
<accession>A0A2V3DQU8</accession>
<name>A0A2V3DQU8_9MICC</name>
<dbReference type="Pfam" id="PF00528">
    <property type="entry name" value="BPD_transp_1"/>
    <property type="match status" value="1"/>
</dbReference>
<keyword evidence="2 7" id="KW-0813">Transport</keyword>
<dbReference type="Proteomes" id="UP000246303">
    <property type="component" value="Unassembled WGS sequence"/>
</dbReference>
<dbReference type="OrthoDB" id="9793490at2"/>
<organism evidence="8 9">
    <name type="scientific">Arthrobacter psychrochitiniphilus</name>
    <dbReference type="NCBI Taxonomy" id="291045"/>
    <lineage>
        <taxon>Bacteria</taxon>
        <taxon>Bacillati</taxon>
        <taxon>Actinomycetota</taxon>
        <taxon>Actinomycetes</taxon>
        <taxon>Micrococcales</taxon>
        <taxon>Micrococcaceae</taxon>
        <taxon>Arthrobacter</taxon>
    </lineage>
</organism>
<dbReference type="InterPro" id="IPR000515">
    <property type="entry name" value="MetI-like"/>
</dbReference>
<dbReference type="SUPFAM" id="SSF161098">
    <property type="entry name" value="MetI-like"/>
    <property type="match status" value="1"/>
</dbReference>
<evidence type="ECO:0000256" key="6">
    <source>
        <dbReference type="ARBA" id="ARBA00023136"/>
    </source>
</evidence>
<comment type="similarity">
    <text evidence="7">Belongs to the binding-protein-dependent transport system permease family.</text>
</comment>
<keyword evidence="5 7" id="KW-1133">Transmembrane helix</keyword>
<evidence type="ECO:0000256" key="7">
    <source>
        <dbReference type="RuleBase" id="RU363032"/>
    </source>
</evidence>
<evidence type="ECO:0000256" key="1">
    <source>
        <dbReference type="ARBA" id="ARBA00004651"/>
    </source>
</evidence>
<dbReference type="RefSeq" id="WP_110107018.1">
    <property type="nucleotide sequence ID" value="NZ_JACBZZ010000001.1"/>
</dbReference>
<dbReference type="Gene3D" id="1.10.3720.10">
    <property type="entry name" value="MetI-like"/>
    <property type="match status" value="1"/>
</dbReference>
<dbReference type="GO" id="GO:0005886">
    <property type="term" value="C:plasma membrane"/>
    <property type="evidence" value="ECO:0007669"/>
    <property type="project" value="UniProtKB-SubCell"/>
</dbReference>
<dbReference type="GO" id="GO:0048473">
    <property type="term" value="P:D-methionine transmembrane transport"/>
    <property type="evidence" value="ECO:0007669"/>
    <property type="project" value="TreeGrafter"/>
</dbReference>
<proteinExistence type="inferred from homology"/>
<dbReference type="CDD" id="cd06261">
    <property type="entry name" value="TM_PBP2"/>
    <property type="match status" value="1"/>
</dbReference>
<evidence type="ECO:0000256" key="2">
    <source>
        <dbReference type="ARBA" id="ARBA00022448"/>
    </source>
</evidence>
<evidence type="ECO:0000256" key="5">
    <source>
        <dbReference type="ARBA" id="ARBA00022989"/>
    </source>
</evidence>
<feature type="transmembrane region" description="Helical" evidence="7">
    <location>
        <begin position="98"/>
        <end position="121"/>
    </location>
</feature>
<dbReference type="AlphaFoldDB" id="A0A2V3DQU8"/>
<evidence type="ECO:0000313" key="9">
    <source>
        <dbReference type="Proteomes" id="UP000246303"/>
    </source>
</evidence>
<protein>
    <submittedName>
        <fullName evidence="8">ABC transporter permease</fullName>
    </submittedName>
</protein>
<sequence length="233" mass="24827">MLDRNDPSFWSDLFETVLQGTGETLYTVGISLLFTVIFGLGAGVVLVTTEAGGLLAKPFGSRAWGIIINKVLDLLVNIGRSIPFIILMILLIPFTRLIVGSFIGPTAAIVPLTIAGIPFFARLVEIGIREVPIGLVEAAESLGATRWTILSKVMVAEAVPAIALGLSTTIVGLIGYSAMVGAVGGGGLGDVAFRYGYQRYSPEYMFAVVILLILLVQLFQSLGNFAARRLSHR</sequence>
<dbReference type="PANTHER" id="PTHR30450">
    <property type="entry name" value="ABC TRANSPORTER PERMEASE"/>
    <property type="match status" value="1"/>
</dbReference>
<dbReference type="EMBL" id="QHLZ01000010">
    <property type="protein sequence ID" value="PXA64514.1"/>
    <property type="molecule type" value="Genomic_DNA"/>
</dbReference>
<dbReference type="InterPro" id="IPR051322">
    <property type="entry name" value="AA_ABC_Transporter_Permease"/>
</dbReference>
<keyword evidence="3" id="KW-1003">Cell membrane</keyword>
<keyword evidence="9" id="KW-1185">Reference proteome</keyword>
<comment type="subcellular location">
    <subcellularLocation>
        <location evidence="1 7">Cell membrane</location>
        <topology evidence="1 7">Multi-pass membrane protein</topology>
    </subcellularLocation>
</comment>
<feature type="transmembrane region" description="Helical" evidence="7">
    <location>
        <begin position="71"/>
        <end position="92"/>
    </location>
</feature>
<dbReference type="PANTHER" id="PTHR30450:SF1">
    <property type="entry name" value="D-METHIONINE TRANSPORT SYSTEM PERMEASE PROTEIN METI-RELATED"/>
    <property type="match status" value="1"/>
</dbReference>
<evidence type="ECO:0000256" key="3">
    <source>
        <dbReference type="ARBA" id="ARBA00022475"/>
    </source>
</evidence>
<evidence type="ECO:0000256" key="4">
    <source>
        <dbReference type="ARBA" id="ARBA00022692"/>
    </source>
</evidence>
<keyword evidence="6 7" id="KW-0472">Membrane</keyword>
<feature type="transmembrane region" description="Helical" evidence="7">
    <location>
        <begin position="204"/>
        <end position="227"/>
    </location>
</feature>
<comment type="caution">
    <text evidence="8">The sequence shown here is derived from an EMBL/GenBank/DDBJ whole genome shotgun (WGS) entry which is preliminary data.</text>
</comment>
<dbReference type="PROSITE" id="PS50928">
    <property type="entry name" value="ABC_TM1"/>
    <property type="match status" value="1"/>
</dbReference>
<feature type="transmembrane region" description="Helical" evidence="7">
    <location>
        <begin position="25"/>
        <end position="47"/>
    </location>
</feature>
<gene>
    <name evidence="8" type="ORF">CVS29_14290</name>
</gene>